<keyword evidence="7 10" id="KW-0812">Transmembrane</keyword>
<dbReference type="Proteomes" id="UP000054877">
    <property type="component" value="Unassembled WGS sequence"/>
</dbReference>
<dbReference type="InterPro" id="IPR012902">
    <property type="entry name" value="N_methyl_site"/>
</dbReference>
<dbReference type="Gene3D" id="3.10.610.10">
    <property type="entry name" value="GSPII I/J protein-like"/>
    <property type="match status" value="1"/>
</dbReference>
<keyword evidence="6" id="KW-0997">Cell inner membrane</keyword>
<evidence type="ECO:0000256" key="2">
    <source>
        <dbReference type="ARBA" id="ARBA00011084"/>
    </source>
</evidence>
<dbReference type="SUPFAM" id="SSF54523">
    <property type="entry name" value="Pili subunits"/>
    <property type="match status" value="1"/>
</dbReference>
<dbReference type="AlphaFoldDB" id="A0A0W0Z4M9"/>
<evidence type="ECO:0000256" key="3">
    <source>
        <dbReference type="ARBA" id="ARBA00021539"/>
    </source>
</evidence>
<sequence length="209" mass="23814">MRNKKGFTLLEVLIALVVFAILATITSSAMYYAFNTRSRVTIQADRLVTLQLAITLIERDVEQVTNRAVRGNEMRLFPTFIGKENYMELTRGGLTNPNSTEKRSTMKRIAILCDQHQLIRRSWPTLDSVTRENYEDKVLLQDVDRCQFGYLNKANDVLSEWHASTLVGNKSVPTPLPRAVRLNLSLSDWGQASFLFILPEGLYGDTQEK</sequence>
<dbReference type="InterPro" id="IPR010055">
    <property type="entry name" value="T2SS_protein-GspJ"/>
</dbReference>
<name>A0A0W0Z4M9_LEGSP</name>
<dbReference type="PROSITE" id="PS00409">
    <property type="entry name" value="PROKAR_NTER_METHYL"/>
    <property type="match status" value="1"/>
</dbReference>
<dbReference type="RefSeq" id="WP_058483532.1">
    <property type="nucleotide sequence ID" value="NZ_CAAAII010000001.1"/>
</dbReference>
<dbReference type="InterPro" id="IPR045584">
    <property type="entry name" value="Pilin-like"/>
</dbReference>
<comment type="caution">
    <text evidence="11">The sequence shown here is derived from an EMBL/GenBank/DDBJ whole genome shotgun (WGS) entry which is preliminary data.</text>
</comment>
<evidence type="ECO:0000313" key="12">
    <source>
        <dbReference type="Proteomes" id="UP000054877"/>
    </source>
</evidence>
<accession>A0A0W0Z4M9</accession>
<proteinExistence type="inferred from homology"/>
<evidence type="ECO:0000256" key="9">
    <source>
        <dbReference type="ARBA" id="ARBA00023136"/>
    </source>
</evidence>
<evidence type="ECO:0000256" key="5">
    <source>
        <dbReference type="ARBA" id="ARBA00022481"/>
    </source>
</evidence>
<dbReference type="GO" id="GO:0005886">
    <property type="term" value="C:plasma membrane"/>
    <property type="evidence" value="ECO:0007669"/>
    <property type="project" value="UniProtKB-SubCell"/>
</dbReference>
<evidence type="ECO:0000256" key="7">
    <source>
        <dbReference type="ARBA" id="ARBA00022692"/>
    </source>
</evidence>
<feature type="transmembrane region" description="Helical" evidence="10">
    <location>
        <begin position="12"/>
        <end position="34"/>
    </location>
</feature>
<keyword evidence="9 10" id="KW-0472">Membrane</keyword>
<evidence type="ECO:0000313" key="11">
    <source>
        <dbReference type="EMBL" id="KTD64104.1"/>
    </source>
</evidence>
<dbReference type="PANTHER" id="PTHR39583">
    <property type="entry name" value="TYPE II SECRETION SYSTEM PROTEIN J-RELATED"/>
    <property type="match status" value="1"/>
</dbReference>
<protein>
    <recommendedName>
        <fullName evidence="3">Type II secretion system protein J</fullName>
    </recommendedName>
</protein>
<evidence type="ECO:0000256" key="8">
    <source>
        <dbReference type="ARBA" id="ARBA00022989"/>
    </source>
</evidence>
<organism evidence="11 12">
    <name type="scientific">Legionella spiritensis</name>
    <dbReference type="NCBI Taxonomy" id="452"/>
    <lineage>
        <taxon>Bacteria</taxon>
        <taxon>Pseudomonadati</taxon>
        <taxon>Pseudomonadota</taxon>
        <taxon>Gammaproteobacteria</taxon>
        <taxon>Legionellales</taxon>
        <taxon>Legionellaceae</taxon>
        <taxon>Legionella</taxon>
    </lineage>
</organism>
<gene>
    <name evidence="11" type="primary">lspJ</name>
    <name evidence="11" type="ORF">Lspi_1623</name>
</gene>
<dbReference type="STRING" id="452.Lspi_1623"/>
<evidence type="ECO:0000256" key="1">
    <source>
        <dbReference type="ARBA" id="ARBA00004377"/>
    </source>
</evidence>
<dbReference type="Pfam" id="PF07963">
    <property type="entry name" value="N_methyl"/>
    <property type="match status" value="1"/>
</dbReference>
<evidence type="ECO:0000256" key="10">
    <source>
        <dbReference type="SAM" id="Phobius"/>
    </source>
</evidence>
<dbReference type="InterPro" id="IPR051621">
    <property type="entry name" value="T2SS_protein_J"/>
</dbReference>
<dbReference type="NCBIfam" id="TIGR02532">
    <property type="entry name" value="IV_pilin_GFxxxE"/>
    <property type="match status" value="1"/>
</dbReference>
<dbReference type="GO" id="GO:0015628">
    <property type="term" value="P:protein secretion by the type II secretion system"/>
    <property type="evidence" value="ECO:0007669"/>
    <property type="project" value="InterPro"/>
</dbReference>
<dbReference type="PATRIC" id="fig|452.5.peg.1784"/>
<comment type="subcellular location">
    <subcellularLocation>
        <location evidence="1">Cell inner membrane</location>
        <topology evidence="1">Single-pass membrane protein</topology>
    </subcellularLocation>
</comment>
<dbReference type="GO" id="GO:0015627">
    <property type="term" value="C:type II protein secretion system complex"/>
    <property type="evidence" value="ECO:0007669"/>
    <property type="project" value="InterPro"/>
</dbReference>
<keyword evidence="4" id="KW-1003">Cell membrane</keyword>
<comment type="similarity">
    <text evidence="2">Belongs to the GSP J family.</text>
</comment>
<keyword evidence="5" id="KW-0488">Methylation</keyword>
<reference evidence="11 12" key="1">
    <citation type="submission" date="2015-11" db="EMBL/GenBank/DDBJ databases">
        <title>Genomic analysis of 38 Legionella species identifies large and diverse effector repertoires.</title>
        <authorList>
            <person name="Burstein D."/>
            <person name="Amaro F."/>
            <person name="Zusman T."/>
            <person name="Lifshitz Z."/>
            <person name="Cohen O."/>
            <person name="Gilbert J.A."/>
            <person name="Pupko T."/>
            <person name="Shuman H.A."/>
            <person name="Segal G."/>
        </authorList>
    </citation>
    <scope>NUCLEOTIDE SEQUENCE [LARGE SCALE GENOMIC DNA]</scope>
    <source>
        <strain evidence="11 12">Mt.St.Helens-9</strain>
    </source>
</reference>
<dbReference type="NCBIfam" id="TIGR01711">
    <property type="entry name" value="gspJ"/>
    <property type="match status" value="1"/>
</dbReference>
<evidence type="ECO:0000256" key="6">
    <source>
        <dbReference type="ARBA" id="ARBA00022519"/>
    </source>
</evidence>
<dbReference type="Pfam" id="PF11612">
    <property type="entry name" value="T2SSJ"/>
    <property type="match status" value="1"/>
</dbReference>
<evidence type="ECO:0000256" key="4">
    <source>
        <dbReference type="ARBA" id="ARBA00022475"/>
    </source>
</evidence>
<keyword evidence="8 10" id="KW-1133">Transmembrane helix</keyword>
<dbReference type="PANTHER" id="PTHR39583:SF2">
    <property type="entry name" value="TYPE II SECRETION SYSTEM PROTEIN J"/>
    <property type="match status" value="1"/>
</dbReference>
<dbReference type="OrthoDB" id="9794345at2"/>
<keyword evidence="12" id="KW-1185">Reference proteome</keyword>
<dbReference type="EMBL" id="LNYX01000014">
    <property type="protein sequence ID" value="KTD64104.1"/>
    <property type="molecule type" value="Genomic_DNA"/>
</dbReference>